<evidence type="ECO:0000313" key="3">
    <source>
        <dbReference type="Proteomes" id="UP000652761"/>
    </source>
</evidence>
<feature type="region of interest" description="Disordered" evidence="1">
    <location>
        <begin position="47"/>
        <end position="80"/>
    </location>
</feature>
<proteinExistence type="predicted"/>
<protein>
    <submittedName>
        <fullName evidence="2">Uncharacterized protein</fullName>
    </submittedName>
</protein>
<organism evidence="2 3">
    <name type="scientific">Colocasia esculenta</name>
    <name type="common">Wild taro</name>
    <name type="synonym">Arum esculentum</name>
    <dbReference type="NCBI Taxonomy" id="4460"/>
    <lineage>
        <taxon>Eukaryota</taxon>
        <taxon>Viridiplantae</taxon>
        <taxon>Streptophyta</taxon>
        <taxon>Embryophyta</taxon>
        <taxon>Tracheophyta</taxon>
        <taxon>Spermatophyta</taxon>
        <taxon>Magnoliopsida</taxon>
        <taxon>Liliopsida</taxon>
        <taxon>Araceae</taxon>
        <taxon>Aroideae</taxon>
        <taxon>Colocasieae</taxon>
        <taxon>Colocasia</taxon>
    </lineage>
</organism>
<accession>A0A843UM62</accession>
<evidence type="ECO:0000313" key="2">
    <source>
        <dbReference type="EMBL" id="MQL82954.1"/>
    </source>
</evidence>
<evidence type="ECO:0000256" key="1">
    <source>
        <dbReference type="SAM" id="MobiDB-lite"/>
    </source>
</evidence>
<dbReference type="Proteomes" id="UP000652761">
    <property type="component" value="Unassembled WGS sequence"/>
</dbReference>
<comment type="caution">
    <text evidence="2">The sequence shown here is derived from an EMBL/GenBank/DDBJ whole genome shotgun (WGS) entry which is preliminary data.</text>
</comment>
<reference evidence="2" key="1">
    <citation type="submission" date="2017-07" db="EMBL/GenBank/DDBJ databases">
        <title>Taro Niue Genome Assembly and Annotation.</title>
        <authorList>
            <person name="Atibalentja N."/>
            <person name="Keating K."/>
            <person name="Fields C.J."/>
        </authorList>
    </citation>
    <scope>NUCLEOTIDE SEQUENCE</scope>
    <source>
        <strain evidence="2">Niue_2</strain>
        <tissue evidence="2">Leaf</tissue>
    </source>
</reference>
<keyword evidence="3" id="KW-1185">Reference proteome</keyword>
<sequence length="109" mass="11855">MTLRRCPHCFLLCYQSRQAPSLSEKATHRLSPPEGDTLSVATWVKKATGNPSRSGRDKGVVATKARGPKKATTTLSRPERDRVGVASSNLKATYRGVATWVVTLTVSRS</sequence>
<dbReference type="EMBL" id="NMUH01000663">
    <property type="protein sequence ID" value="MQL82954.1"/>
    <property type="molecule type" value="Genomic_DNA"/>
</dbReference>
<dbReference type="AlphaFoldDB" id="A0A843UM62"/>
<name>A0A843UM62_COLES</name>
<gene>
    <name evidence="2" type="ORF">Taro_015413</name>
</gene>